<keyword evidence="8" id="KW-1185">Reference proteome</keyword>
<dbReference type="InterPro" id="IPR036390">
    <property type="entry name" value="WH_DNA-bd_sf"/>
</dbReference>
<dbReference type="InterPro" id="IPR004839">
    <property type="entry name" value="Aminotransferase_I/II_large"/>
</dbReference>
<gene>
    <name evidence="7" type="ORF">LZC95_05610</name>
</gene>
<evidence type="ECO:0000259" key="6">
    <source>
        <dbReference type="PROSITE" id="PS50949"/>
    </source>
</evidence>
<dbReference type="RefSeq" id="WP_394846929.1">
    <property type="nucleotide sequence ID" value="NZ_CP089982.1"/>
</dbReference>
<dbReference type="InterPro" id="IPR015421">
    <property type="entry name" value="PyrdxlP-dep_Trfase_major"/>
</dbReference>
<dbReference type="Gene3D" id="1.10.10.10">
    <property type="entry name" value="Winged helix-like DNA-binding domain superfamily/Winged helix DNA-binding domain"/>
    <property type="match status" value="1"/>
</dbReference>
<dbReference type="PANTHER" id="PTHR46577">
    <property type="entry name" value="HTH-TYPE TRANSCRIPTIONAL REGULATORY PROTEIN GABR"/>
    <property type="match status" value="1"/>
</dbReference>
<dbReference type="Pfam" id="PF00392">
    <property type="entry name" value="GntR"/>
    <property type="match status" value="1"/>
</dbReference>
<dbReference type="EMBL" id="CP089982">
    <property type="protein sequence ID" value="WXA96313.1"/>
    <property type="molecule type" value="Genomic_DNA"/>
</dbReference>
<dbReference type="InterPro" id="IPR000524">
    <property type="entry name" value="Tscrpt_reg_HTH_GntR"/>
</dbReference>
<dbReference type="Gene3D" id="3.40.640.10">
    <property type="entry name" value="Type I PLP-dependent aspartate aminotransferase-like (Major domain)"/>
    <property type="match status" value="1"/>
</dbReference>
<keyword evidence="5" id="KW-0804">Transcription</keyword>
<evidence type="ECO:0000256" key="1">
    <source>
        <dbReference type="ARBA" id="ARBA00005384"/>
    </source>
</evidence>
<keyword evidence="3" id="KW-0805">Transcription regulation</keyword>
<evidence type="ECO:0000256" key="3">
    <source>
        <dbReference type="ARBA" id="ARBA00023015"/>
    </source>
</evidence>
<evidence type="ECO:0000313" key="7">
    <source>
        <dbReference type="EMBL" id="WXA96313.1"/>
    </source>
</evidence>
<dbReference type="Pfam" id="PF00155">
    <property type="entry name" value="Aminotran_1_2"/>
    <property type="match status" value="1"/>
</dbReference>
<evidence type="ECO:0000256" key="5">
    <source>
        <dbReference type="ARBA" id="ARBA00023163"/>
    </source>
</evidence>
<keyword evidence="2" id="KW-0663">Pyridoxal phosphate</keyword>
<dbReference type="GO" id="GO:0008483">
    <property type="term" value="F:transaminase activity"/>
    <property type="evidence" value="ECO:0007669"/>
    <property type="project" value="UniProtKB-KW"/>
</dbReference>
<sequence>MRARRIVQHWLTLNGDGPLQLQLVRALRAAILRGELSPGQRLPSTRTLARELHISRTTSQHAYEQLLTEGYLEARQGSATRVASTVGPLPDASHEPALPSSRELSAYGRRLAEGPFGYPYRSFAEMDLARFELLYGLPDHRAFPLDAWRRALADAARHATPRALSYGEPEGNASLRRAIARHALSTRGVRCHPDQILVVAGVQQGLALIARLLLDSGDRVLLEEPGYLGARAVLASSGADLVPVPIDGQGMDIEAVPKRARARAKLVYVTPSHQFPTGEILSLSRRQMLLSWAAEHDAYIFEDDYDGELRYEGRPLESLHALDRQQCVIFAGTFSKTLFPSLRIGYIVLPSSLIDVARAAKWTSDWSCPNLEQVALTSFIESGDFARHLRRSRLRYASKRRVLLEELARALDGVPHSVGGSAAGLHVVLWLPKASPREIARIVARARALEVGVYPIAPYYLGEPRSGLLIGYGLLDEASLREAIRRLGRAILTR</sequence>
<accession>A0ABZ2KCA2</accession>
<keyword evidence="7" id="KW-0032">Aminotransferase</keyword>
<name>A0ABZ2KCA2_9BACT</name>
<dbReference type="InterPro" id="IPR015424">
    <property type="entry name" value="PyrdxlP-dep_Trfase"/>
</dbReference>
<dbReference type="PANTHER" id="PTHR46577:SF1">
    <property type="entry name" value="HTH-TYPE TRANSCRIPTIONAL REGULATORY PROTEIN GABR"/>
    <property type="match status" value="1"/>
</dbReference>
<dbReference type="SUPFAM" id="SSF53383">
    <property type="entry name" value="PLP-dependent transferases"/>
    <property type="match status" value="1"/>
</dbReference>
<feature type="domain" description="HTH gntR-type" evidence="6">
    <location>
        <begin position="17"/>
        <end position="85"/>
    </location>
</feature>
<proteinExistence type="inferred from homology"/>
<keyword evidence="4" id="KW-0238">DNA-binding</keyword>
<dbReference type="PRINTS" id="PR00035">
    <property type="entry name" value="HTHGNTR"/>
</dbReference>
<dbReference type="CDD" id="cd07377">
    <property type="entry name" value="WHTH_GntR"/>
    <property type="match status" value="1"/>
</dbReference>
<keyword evidence="7" id="KW-0808">Transferase</keyword>
<dbReference type="Proteomes" id="UP001379533">
    <property type="component" value="Chromosome"/>
</dbReference>
<evidence type="ECO:0000256" key="2">
    <source>
        <dbReference type="ARBA" id="ARBA00022898"/>
    </source>
</evidence>
<dbReference type="SUPFAM" id="SSF46785">
    <property type="entry name" value="Winged helix' DNA-binding domain"/>
    <property type="match status" value="1"/>
</dbReference>
<dbReference type="InterPro" id="IPR051446">
    <property type="entry name" value="HTH_trans_reg/aminotransferase"/>
</dbReference>
<comment type="similarity">
    <text evidence="1">In the C-terminal section; belongs to the class-I pyridoxal-phosphate-dependent aminotransferase family.</text>
</comment>
<dbReference type="PROSITE" id="PS50949">
    <property type="entry name" value="HTH_GNTR"/>
    <property type="match status" value="1"/>
</dbReference>
<protein>
    <submittedName>
        <fullName evidence="7">PLP-dependent aminotransferase family protein</fullName>
    </submittedName>
</protein>
<reference evidence="7 8" key="1">
    <citation type="submission" date="2021-12" db="EMBL/GenBank/DDBJ databases">
        <title>Discovery of the Pendulisporaceae a myxobacterial family with distinct sporulation behavior and unique specialized metabolism.</title>
        <authorList>
            <person name="Garcia R."/>
            <person name="Popoff A."/>
            <person name="Bader C.D."/>
            <person name="Loehr J."/>
            <person name="Walesch S."/>
            <person name="Walt C."/>
            <person name="Boldt J."/>
            <person name="Bunk B."/>
            <person name="Haeckl F.J.F.P.J."/>
            <person name="Gunesch A.P."/>
            <person name="Birkelbach J."/>
            <person name="Nuebel U."/>
            <person name="Pietschmann T."/>
            <person name="Bach T."/>
            <person name="Mueller R."/>
        </authorList>
    </citation>
    <scope>NUCLEOTIDE SEQUENCE [LARGE SCALE GENOMIC DNA]</scope>
    <source>
        <strain evidence="7 8">MSr12523</strain>
    </source>
</reference>
<organism evidence="7 8">
    <name type="scientific">Pendulispora brunnea</name>
    <dbReference type="NCBI Taxonomy" id="2905690"/>
    <lineage>
        <taxon>Bacteria</taxon>
        <taxon>Pseudomonadati</taxon>
        <taxon>Myxococcota</taxon>
        <taxon>Myxococcia</taxon>
        <taxon>Myxococcales</taxon>
        <taxon>Sorangiineae</taxon>
        <taxon>Pendulisporaceae</taxon>
        <taxon>Pendulispora</taxon>
    </lineage>
</organism>
<evidence type="ECO:0000256" key="4">
    <source>
        <dbReference type="ARBA" id="ARBA00023125"/>
    </source>
</evidence>
<evidence type="ECO:0000313" key="8">
    <source>
        <dbReference type="Proteomes" id="UP001379533"/>
    </source>
</evidence>
<dbReference type="SMART" id="SM00345">
    <property type="entry name" value="HTH_GNTR"/>
    <property type="match status" value="1"/>
</dbReference>
<dbReference type="InterPro" id="IPR036388">
    <property type="entry name" value="WH-like_DNA-bd_sf"/>
</dbReference>
<dbReference type="CDD" id="cd00609">
    <property type="entry name" value="AAT_like"/>
    <property type="match status" value="1"/>
</dbReference>